<dbReference type="PANTHER" id="PTHR36110:SF2">
    <property type="entry name" value="RING-CLEAVING DIOXYGENASE MHQE-RELATED"/>
    <property type="match status" value="1"/>
</dbReference>
<reference evidence="2" key="1">
    <citation type="submission" date="2021-06" db="EMBL/GenBank/DDBJ databases">
        <title>Elioraea tepida, sp. nov., a moderately thermophilic aerobic anoxygenic phototrophic bacterium isolated from an alkaline siliceous hot spring mat community in Yellowstone National Park, WY, USA.</title>
        <authorList>
            <person name="Saini M.K."/>
            <person name="Yoshida S."/>
            <person name="Sebastian A."/>
            <person name="Hirose S."/>
            <person name="Hara E."/>
            <person name="Tamaki H."/>
            <person name="Soulier N.T."/>
            <person name="Albert I."/>
            <person name="Hanada S."/>
            <person name="Bryant D.A."/>
            <person name="Tank M."/>
        </authorList>
    </citation>
    <scope>NUCLEOTIDE SEQUENCE</scope>
    <source>
        <strain evidence="2">MS-P2</strain>
    </source>
</reference>
<sequence length="318" mass="34222">MTSPPTALGRLHHITAIAADPGANLAFYRDVLGLRLVKRTVNFDDPGTYHLYYGDEVGSPGTILTFFPYVWVARRRHGTGQAEEIAFAIPPGSLGFWIERLAAKGLACEPPARRFGETVLALRDPDGLLLELVTDEAAASRAGFAVGDVPAEHAIRGFFGITLWLDDIAATASVLTGVLGYAAGPVWGGPRHRFVHPADGPGRIIDLRAAQGVSRGAQGAGTVHHVAFRAADDAAQAGATAALVPLDLRLTPQQDRIYVRSTYFREPGGVLFEIATDDPGFAIDEPVDRLGQALMLPERYEPYRARIEAVLPRLEPES</sequence>
<dbReference type="RefSeq" id="WP_218286288.1">
    <property type="nucleotide sequence ID" value="NZ_CP076448.1"/>
</dbReference>
<dbReference type="AlphaFoldDB" id="A0A975U2M7"/>
<name>A0A975U2M7_9PROT</name>
<dbReference type="PANTHER" id="PTHR36110">
    <property type="entry name" value="RING-CLEAVING DIOXYGENASE MHQE-RELATED"/>
    <property type="match status" value="1"/>
</dbReference>
<proteinExistence type="predicted"/>
<evidence type="ECO:0000313" key="3">
    <source>
        <dbReference type="Proteomes" id="UP000694001"/>
    </source>
</evidence>
<dbReference type="InterPro" id="IPR004360">
    <property type="entry name" value="Glyas_Fos-R_dOase_dom"/>
</dbReference>
<dbReference type="PROSITE" id="PS51819">
    <property type="entry name" value="VOC"/>
    <property type="match status" value="2"/>
</dbReference>
<dbReference type="Proteomes" id="UP000694001">
    <property type="component" value="Chromosome"/>
</dbReference>
<dbReference type="InterPro" id="IPR052537">
    <property type="entry name" value="Extradiol_RC_dioxygenase"/>
</dbReference>
<gene>
    <name evidence="2" type="ORF">KO353_03010</name>
</gene>
<dbReference type="KEGG" id="elio:KO353_03010"/>
<feature type="domain" description="VOC" evidence="1">
    <location>
        <begin position="10"/>
        <end position="135"/>
    </location>
</feature>
<organism evidence="2 3">
    <name type="scientific">Elioraea tepida</name>
    <dbReference type="NCBI Taxonomy" id="2843330"/>
    <lineage>
        <taxon>Bacteria</taxon>
        <taxon>Pseudomonadati</taxon>
        <taxon>Pseudomonadota</taxon>
        <taxon>Alphaproteobacteria</taxon>
        <taxon>Acetobacterales</taxon>
        <taxon>Elioraeaceae</taxon>
        <taxon>Elioraea</taxon>
    </lineage>
</organism>
<dbReference type="EMBL" id="CP076448">
    <property type="protein sequence ID" value="QXM25232.1"/>
    <property type="molecule type" value="Genomic_DNA"/>
</dbReference>
<keyword evidence="3" id="KW-1185">Reference proteome</keyword>
<accession>A0A975U2M7</accession>
<dbReference type="InterPro" id="IPR037523">
    <property type="entry name" value="VOC_core"/>
</dbReference>
<dbReference type="Pfam" id="PF00903">
    <property type="entry name" value="Glyoxalase"/>
    <property type="match status" value="1"/>
</dbReference>
<evidence type="ECO:0000313" key="2">
    <source>
        <dbReference type="EMBL" id="QXM25232.1"/>
    </source>
</evidence>
<evidence type="ECO:0000259" key="1">
    <source>
        <dbReference type="PROSITE" id="PS51819"/>
    </source>
</evidence>
<feature type="domain" description="VOC" evidence="1">
    <location>
        <begin position="157"/>
        <end position="277"/>
    </location>
</feature>
<protein>
    <submittedName>
        <fullName evidence="2">VOC family protein</fullName>
    </submittedName>
</protein>